<dbReference type="EMBL" id="ML122431">
    <property type="protein sequence ID" value="RPD52109.1"/>
    <property type="molecule type" value="Genomic_DNA"/>
</dbReference>
<evidence type="ECO:0000313" key="3">
    <source>
        <dbReference type="Proteomes" id="UP000313359"/>
    </source>
</evidence>
<evidence type="ECO:0000256" key="1">
    <source>
        <dbReference type="SAM" id="MobiDB-lite"/>
    </source>
</evidence>
<accession>A0A5C2RMG0</accession>
<feature type="region of interest" description="Disordered" evidence="1">
    <location>
        <begin position="37"/>
        <end position="72"/>
    </location>
</feature>
<name>A0A5C2RMG0_9APHY</name>
<reference evidence="2" key="1">
    <citation type="journal article" date="2018" name="Genome Biol. Evol.">
        <title>Genomics and development of Lentinus tigrinus, a white-rot wood-decaying mushroom with dimorphic fruiting bodies.</title>
        <authorList>
            <person name="Wu B."/>
            <person name="Xu Z."/>
            <person name="Knudson A."/>
            <person name="Carlson A."/>
            <person name="Chen N."/>
            <person name="Kovaka S."/>
            <person name="LaButti K."/>
            <person name="Lipzen A."/>
            <person name="Pennachio C."/>
            <person name="Riley R."/>
            <person name="Schakwitz W."/>
            <person name="Umezawa K."/>
            <person name="Ohm R.A."/>
            <person name="Grigoriev I.V."/>
            <person name="Nagy L.G."/>
            <person name="Gibbons J."/>
            <person name="Hibbett D."/>
        </authorList>
    </citation>
    <scope>NUCLEOTIDE SEQUENCE [LARGE SCALE GENOMIC DNA]</scope>
    <source>
        <strain evidence="2">ALCF2SS1-6</strain>
    </source>
</reference>
<dbReference type="AlphaFoldDB" id="A0A5C2RMG0"/>
<evidence type="ECO:0000313" key="2">
    <source>
        <dbReference type="EMBL" id="RPD52109.1"/>
    </source>
</evidence>
<gene>
    <name evidence="2" type="ORF">L227DRAFT_110104</name>
</gene>
<dbReference type="Proteomes" id="UP000313359">
    <property type="component" value="Unassembled WGS sequence"/>
</dbReference>
<protein>
    <submittedName>
        <fullName evidence="2">Uncharacterized protein</fullName>
    </submittedName>
</protein>
<organism evidence="2 3">
    <name type="scientific">Lentinus tigrinus ALCF2SS1-6</name>
    <dbReference type="NCBI Taxonomy" id="1328759"/>
    <lineage>
        <taxon>Eukaryota</taxon>
        <taxon>Fungi</taxon>
        <taxon>Dikarya</taxon>
        <taxon>Basidiomycota</taxon>
        <taxon>Agaricomycotina</taxon>
        <taxon>Agaricomycetes</taxon>
        <taxon>Polyporales</taxon>
        <taxon>Polyporaceae</taxon>
        <taxon>Lentinus</taxon>
    </lineage>
</organism>
<keyword evidence="3" id="KW-1185">Reference proteome</keyword>
<feature type="compositionally biased region" description="Low complexity" evidence="1">
    <location>
        <begin position="53"/>
        <end position="63"/>
    </location>
</feature>
<sequence>MYSYARMTSQAISAPSPITPLNVRLRSRSMDRFGLGLSDSGSGAAIPSDRRQASSSTRSSPGGRQRRRRRVWMSSRALCSSCVTECGDSPSTRAGDAFEQGSFAVRYAPNLVSVHVALSTSTCRTGRWLRSESLSLALETAFTLGLKRCDYGYRARR</sequence>
<proteinExistence type="predicted"/>